<dbReference type="RefSeq" id="WP_012764612.1">
    <property type="nucleotide sequence ID" value="NC_012880.1"/>
</dbReference>
<evidence type="ECO:0000259" key="3">
    <source>
        <dbReference type="Pfam" id="PF26109"/>
    </source>
</evidence>
<dbReference type="PROSITE" id="PS52050">
    <property type="entry name" value="WYL"/>
    <property type="match status" value="1"/>
</dbReference>
<dbReference type="HOGENOM" id="CLU_054168_2_0_6"/>
<evidence type="ECO:0000313" key="4">
    <source>
        <dbReference type="EMBL" id="ACS84794.1"/>
    </source>
</evidence>
<dbReference type="InterPro" id="IPR051534">
    <property type="entry name" value="CBASS_pafABC_assoc_protein"/>
</dbReference>
<dbReference type="PANTHER" id="PTHR34580:SF3">
    <property type="entry name" value="PROTEIN PAFB"/>
    <property type="match status" value="1"/>
</dbReference>
<dbReference type="InterPro" id="IPR059020">
    <property type="entry name" value="CapW_CTD"/>
</dbReference>
<dbReference type="InterPro" id="IPR059019">
    <property type="entry name" value="WHD_CapW"/>
</dbReference>
<gene>
    <name evidence="4" type="ordered locus">Dd703_0988</name>
</gene>
<feature type="domain" description="DNA-binding transcriptional repressor CapW C-terminal dimerisation" evidence="2">
    <location>
        <begin position="221"/>
        <end position="290"/>
    </location>
</feature>
<evidence type="ECO:0000259" key="1">
    <source>
        <dbReference type="Pfam" id="PF13280"/>
    </source>
</evidence>
<dbReference type="KEGG" id="dda:Dd703_0988"/>
<dbReference type="Pfam" id="PF26109">
    <property type="entry name" value="WHD_BrxR"/>
    <property type="match status" value="1"/>
</dbReference>
<reference evidence="4" key="1">
    <citation type="submission" date="2009-06" db="EMBL/GenBank/DDBJ databases">
        <title>Complete sequence of Dickeya dadantii Ech703.</title>
        <authorList>
            <consortium name="US DOE Joint Genome Institute"/>
            <person name="Lucas S."/>
            <person name="Copeland A."/>
            <person name="Lapidus A."/>
            <person name="Glavina del Rio T."/>
            <person name="Dalin E."/>
            <person name="Tice H."/>
            <person name="Bruce D."/>
            <person name="Goodwin L."/>
            <person name="Pitluck S."/>
            <person name="Chertkov O."/>
            <person name="Brettin T."/>
            <person name="Detter J.C."/>
            <person name="Han C."/>
            <person name="Larimer F."/>
            <person name="Land M."/>
            <person name="Hauser L."/>
            <person name="Kyrpides N."/>
            <person name="Mikhailova N."/>
            <person name="Balakrishnan V."/>
            <person name="Glasner J."/>
            <person name="Perna N.T."/>
        </authorList>
    </citation>
    <scope>NUCLEOTIDE SEQUENCE [LARGE SCALE GENOMIC DNA]</scope>
    <source>
        <strain evidence="4">Ech703</strain>
    </source>
</reference>
<dbReference type="PIRSF" id="PIRSF015558">
    <property type="entry name" value="Txn_reg_DeoR_prd"/>
    <property type="match status" value="1"/>
</dbReference>
<protein>
    <submittedName>
        <fullName evidence="4">Uncharacterized protein</fullName>
    </submittedName>
</protein>
<sequence length="301" mass="34629">MPNNTVTELTAERSPKGRSWGQERRLQFIDFRLRWEGRINRTDLTGFFGLSIPQASLDISRYLEIAPSNMTYDRSAKTYVTTPEFQPVYPQSSAQRYLEELLATHTGIVDPDASFIGSAPDIDWASLPLRAVDEQTVECVIRAIRENRAITILYRSVEQPEDSTQLISPHALGYDGLRWHVRAYCHQQHRFMDFVLTRIVQTFDLKPSQIDTTQDHEWHRMLTLVLAPHPALTAAQRRIVEMDYDMVNGQTRFNCRQAFLRYTLQRLGLQSTLGHAQPDGALILKNSEEIEPYLHESPGND</sequence>
<keyword evidence="5" id="KW-1185">Reference proteome</keyword>
<dbReference type="Pfam" id="PF13280">
    <property type="entry name" value="WYL"/>
    <property type="match status" value="1"/>
</dbReference>
<evidence type="ECO:0000313" key="5">
    <source>
        <dbReference type="Proteomes" id="UP000002734"/>
    </source>
</evidence>
<feature type="domain" description="WYL" evidence="1">
    <location>
        <begin position="138"/>
        <end position="200"/>
    </location>
</feature>
<dbReference type="Pfam" id="PF26107">
    <property type="entry name" value="BrxR_CTD"/>
    <property type="match status" value="1"/>
</dbReference>
<feature type="domain" description="DNA-binding transcriptional repressor CapW winged helix-turn-helix" evidence="3">
    <location>
        <begin position="22"/>
        <end position="101"/>
    </location>
</feature>
<dbReference type="eggNOG" id="COG2378">
    <property type="taxonomic scope" value="Bacteria"/>
</dbReference>
<dbReference type="AlphaFoldDB" id="C6CBK9"/>
<dbReference type="Proteomes" id="UP000002734">
    <property type="component" value="Chromosome"/>
</dbReference>
<proteinExistence type="predicted"/>
<accession>C6CBK9</accession>
<evidence type="ECO:0000259" key="2">
    <source>
        <dbReference type="Pfam" id="PF26107"/>
    </source>
</evidence>
<dbReference type="InterPro" id="IPR016634">
    <property type="entry name" value="CapW-like"/>
</dbReference>
<organism evidence="4 5">
    <name type="scientific">Musicola paradisiaca (strain Ech703)</name>
    <name type="common">Dickeya paradisiaca</name>
    <name type="synonym">Dickeya dadantii</name>
    <dbReference type="NCBI Taxonomy" id="579405"/>
    <lineage>
        <taxon>Bacteria</taxon>
        <taxon>Pseudomonadati</taxon>
        <taxon>Pseudomonadota</taxon>
        <taxon>Gammaproteobacteria</taxon>
        <taxon>Enterobacterales</taxon>
        <taxon>Pectobacteriaceae</taxon>
        <taxon>Musicola</taxon>
    </lineage>
</organism>
<dbReference type="PANTHER" id="PTHR34580">
    <property type="match status" value="1"/>
</dbReference>
<dbReference type="InterPro" id="IPR026881">
    <property type="entry name" value="WYL_dom"/>
</dbReference>
<name>C6CBK9_MUSP7</name>
<dbReference type="EMBL" id="CP001654">
    <property type="protein sequence ID" value="ACS84794.1"/>
    <property type="molecule type" value="Genomic_DNA"/>
</dbReference>